<comment type="similarity">
    <text evidence="2">Belongs to the methyltransferase superfamily. L-isoaspartyl/D-aspartyl protein methyltransferase family.</text>
</comment>
<evidence type="ECO:0000256" key="7">
    <source>
        <dbReference type="ARBA" id="ARBA00022679"/>
    </source>
</evidence>
<organism evidence="12 13">
    <name type="scientific">Kutzneria buriramensis</name>
    <dbReference type="NCBI Taxonomy" id="1045776"/>
    <lineage>
        <taxon>Bacteria</taxon>
        <taxon>Bacillati</taxon>
        <taxon>Actinomycetota</taxon>
        <taxon>Actinomycetes</taxon>
        <taxon>Pseudonocardiales</taxon>
        <taxon>Pseudonocardiaceae</taxon>
        <taxon>Kutzneria</taxon>
    </lineage>
</organism>
<dbReference type="PANTHER" id="PTHR11579">
    <property type="entry name" value="PROTEIN-L-ISOASPARTATE O-METHYLTRANSFERASE"/>
    <property type="match status" value="1"/>
</dbReference>
<gene>
    <name evidence="12" type="ORF">BCF44_101315</name>
</gene>
<dbReference type="GO" id="GO:0005737">
    <property type="term" value="C:cytoplasm"/>
    <property type="evidence" value="ECO:0007669"/>
    <property type="project" value="UniProtKB-SubCell"/>
</dbReference>
<evidence type="ECO:0000256" key="8">
    <source>
        <dbReference type="ARBA" id="ARBA00022691"/>
    </source>
</evidence>
<keyword evidence="7 12" id="KW-0808">Transferase</keyword>
<comment type="subcellular location">
    <subcellularLocation>
        <location evidence="1">Cytoplasm</location>
    </subcellularLocation>
</comment>
<accession>A0A3E0IAX5</accession>
<dbReference type="CDD" id="cd02440">
    <property type="entry name" value="AdoMet_MTases"/>
    <property type="match status" value="1"/>
</dbReference>
<dbReference type="GO" id="GO:0032259">
    <property type="term" value="P:methylation"/>
    <property type="evidence" value="ECO:0007669"/>
    <property type="project" value="UniProtKB-KW"/>
</dbReference>
<evidence type="ECO:0000256" key="4">
    <source>
        <dbReference type="ARBA" id="ARBA00013346"/>
    </source>
</evidence>
<evidence type="ECO:0000256" key="11">
    <source>
        <dbReference type="ARBA" id="ARBA00031350"/>
    </source>
</evidence>
<evidence type="ECO:0000256" key="6">
    <source>
        <dbReference type="ARBA" id="ARBA00022603"/>
    </source>
</evidence>
<evidence type="ECO:0000256" key="9">
    <source>
        <dbReference type="ARBA" id="ARBA00030757"/>
    </source>
</evidence>
<evidence type="ECO:0000256" key="1">
    <source>
        <dbReference type="ARBA" id="ARBA00004496"/>
    </source>
</evidence>
<evidence type="ECO:0000313" key="12">
    <source>
        <dbReference type="EMBL" id="REH55295.1"/>
    </source>
</evidence>
<dbReference type="Pfam" id="PF01135">
    <property type="entry name" value="PCMT"/>
    <property type="match status" value="1"/>
</dbReference>
<name>A0A3E0IAX5_9PSEU</name>
<keyword evidence="6 12" id="KW-0489">Methyltransferase</keyword>
<dbReference type="AlphaFoldDB" id="A0A3E0IAX5"/>
<comment type="caution">
    <text evidence="12">The sequence shown here is derived from an EMBL/GenBank/DDBJ whole genome shotgun (WGS) entry which is preliminary data.</text>
</comment>
<reference evidence="12 13" key="1">
    <citation type="submission" date="2018-08" db="EMBL/GenBank/DDBJ databases">
        <title>Genomic Encyclopedia of Archaeal and Bacterial Type Strains, Phase II (KMG-II): from individual species to whole genera.</title>
        <authorList>
            <person name="Goeker M."/>
        </authorList>
    </citation>
    <scope>NUCLEOTIDE SEQUENCE [LARGE SCALE GENOMIC DNA]</scope>
    <source>
        <strain evidence="12 13">DSM 45791</strain>
    </source>
</reference>
<dbReference type="RefSeq" id="WP_116172245.1">
    <property type="nucleotide sequence ID" value="NZ_CP144375.1"/>
</dbReference>
<evidence type="ECO:0000256" key="3">
    <source>
        <dbReference type="ARBA" id="ARBA00011890"/>
    </source>
</evidence>
<dbReference type="OrthoDB" id="5143400at2"/>
<protein>
    <recommendedName>
        <fullName evidence="4">Protein-L-isoaspartate O-methyltransferase</fullName>
        <ecNumber evidence="3">2.1.1.77</ecNumber>
    </recommendedName>
    <alternativeName>
        <fullName evidence="11">L-isoaspartyl protein carboxyl methyltransferase</fullName>
    </alternativeName>
    <alternativeName>
        <fullName evidence="9">Protein L-isoaspartyl methyltransferase</fullName>
    </alternativeName>
    <alternativeName>
        <fullName evidence="10">Protein-beta-aspartate methyltransferase</fullName>
    </alternativeName>
</protein>
<dbReference type="GO" id="GO:0004719">
    <property type="term" value="F:protein-L-isoaspartate (D-aspartate) O-methyltransferase activity"/>
    <property type="evidence" value="ECO:0007669"/>
    <property type="project" value="UniProtKB-EC"/>
</dbReference>
<dbReference type="EMBL" id="QUNO01000001">
    <property type="protein sequence ID" value="REH55295.1"/>
    <property type="molecule type" value="Genomic_DNA"/>
</dbReference>
<evidence type="ECO:0000313" key="13">
    <source>
        <dbReference type="Proteomes" id="UP000256269"/>
    </source>
</evidence>
<dbReference type="InterPro" id="IPR000682">
    <property type="entry name" value="PCMT"/>
</dbReference>
<sequence>MRADLEREARRLRGRLVDELVDEGLPLDSGWLAAFEDVPRHMFLPWLFEQLPSGAWTLLPHTDERWLRIVYANRVAVTQLNGDESRRDSALAGPVDGVPTSSSSMPAIMAIMLAALDVRTGDRVLEIGAGTGYNAALLCHRLGEHRVTTVDVDPAIVARAAQHLAASGFHPTCVAADGAQGYPANAPYDRVLGTCSVSTIPLAWLEQTAPGGYVVTTLNRPIGAGLVKLTVDGERHATGRVLADDGRFMPLRAHRGPGVHELINKVRDVTAPVRPTGLTATRLLRPADRFEFFAGLALPHVLAWSGGHGETWLAHADGSWACYARHSVREGGPRQLWAIAEGAYERWLALDTPPRERFGLTVGPDCQEFWLDDPDSTIRWPLT</sequence>
<dbReference type="Proteomes" id="UP000256269">
    <property type="component" value="Unassembled WGS sequence"/>
</dbReference>
<proteinExistence type="inferred from homology"/>
<keyword evidence="5" id="KW-0963">Cytoplasm</keyword>
<evidence type="ECO:0000256" key="2">
    <source>
        <dbReference type="ARBA" id="ARBA00005369"/>
    </source>
</evidence>
<dbReference type="InterPro" id="IPR029063">
    <property type="entry name" value="SAM-dependent_MTases_sf"/>
</dbReference>
<dbReference type="EC" id="2.1.1.77" evidence="3"/>
<keyword evidence="13" id="KW-1185">Reference proteome</keyword>
<dbReference type="PANTHER" id="PTHR11579:SF0">
    <property type="entry name" value="PROTEIN-L-ISOASPARTATE(D-ASPARTATE) O-METHYLTRANSFERASE"/>
    <property type="match status" value="1"/>
</dbReference>
<evidence type="ECO:0000256" key="5">
    <source>
        <dbReference type="ARBA" id="ARBA00022490"/>
    </source>
</evidence>
<evidence type="ECO:0000256" key="10">
    <source>
        <dbReference type="ARBA" id="ARBA00031323"/>
    </source>
</evidence>
<dbReference type="SUPFAM" id="SSF53335">
    <property type="entry name" value="S-adenosyl-L-methionine-dependent methyltransferases"/>
    <property type="match status" value="1"/>
</dbReference>
<keyword evidence="8" id="KW-0949">S-adenosyl-L-methionine</keyword>
<dbReference type="Gene3D" id="3.40.50.150">
    <property type="entry name" value="Vaccinia Virus protein VP39"/>
    <property type="match status" value="1"/>
</dbReference>